<gene>
    <name evidence="1" type="ORF">DERP_009607</name>
</gene>
<sequence length="61" mass="7310">MAINLILFDIGNIHSSSNKNCEIRVDIGLWELLYSDDQHYLNCKYYMLSDFHGYRLFMIYV</sequence>
<dbReference type="EMBL" id="NJHN03000058">
    <property type="protein sequence ID" value="KAH9419550.1"/>
    <property type="molecule type" value="Genomic_DNA"/>
</dbReference>
<name>A0ABQ8JAU0_DERPT</name>
<protein>
    <submittedName>
        <fullName evidence="1">Uncharacterized protein</fullName>
    </submittedName>
</protein>
<comment type="caution">
    <text evidence="1">The sequence shown here is derived from an EMBL/GenBank/DDBJ whole genome shotgun (WGS) entry which is preliminary data.</text>
</comment>
<dbReference type="Proteomes" id="UP000887458">
    <property type="component" value="Unassembled WGS sequence"/>
</dbReference>
<proteinExistence type="predicted"/>
<accession>A0ABQ8JAU0</accession>
<keyword evidence="2" id="KW-1185">Reference proteome</keyword>
<feature type="non-terminal residue" evidence="1">
    <location>
        <position position="61"/>
    </location>
</feature>
<evidence type="ECO:0000313" key="1">
    <source>
        <dbReference type="EMBL" id="KAH9419550.1"/>
    </source>
</evidence>
<reference evidence="1 2" key="1">
    <citation type="journal article" date="2018" name="J. Allergy Clin. Immunol.">
        <title>High-quality assembly of Dermatophagoides pteronyssinus genome and transcriptome reveals a wide range of novel allergens.</title>
        <authorList>
            <person name="Liu X.Y."/>
            <person name="Yang K.Y."/>
            <person name="Wang M.Q."/>
            <person name="Kwok J.S."/>
            <person name="Zeng X."/>
            <person name="Yang Z."/>
            <person name="Xiao X.J."/>
            <person name="Lau C.P."/>
            <person name="Li Y."/>
            <person name="Huang Z.M."/>
            <person name="Ba J.G."/>
            <person name="Yim A.K."/>
            <person name="Ouyang C.Y."/>
            <person name="Ngai S.M."/>
            <person name="Chan T.F."/>
            <person name="Leung E.L."/>
            <person name="Liu L."/>
            <person name="Liu Z.G."/>
            <person name="Tsui S.K."/>
        </authorList>
    </citation>
    <scope>NUCLEOTIDE SEQUENCE [LARGE SCALE GENOMIC DNA]</scope>
    <source>
        <strain evidence="1">Derp</strain>
    </source>
</reference>
<evidence type="ECO:0000313" key="2">
    <source>
        <dbReference type="Proteomes" id="UP000887458"/>
    </source>
</evidence>
<organism evidence="1 2">
    <name type="scientific">Dermatophagoides pteronyssinus</name>
    <name type="common">European house dust mite</name>
    <dbReference type="NCBI Taxonomy" id="6956"/>
    <lineage>
        <taxon>Eukaryota</taxon>
        <taxon>Metazoa</taxon>
        <taxon>Ecdysozoa</taxon>
        <taxon>Arthropoda</taxon>
        <taxon>Chelicerata</taxon>
        <taxon>Arachnida</taxon>
        <taxon>Acari</taxon>
        <taxon>Acariformes</taxon>
        <taxon>Sarcoptiformes</taxon>
        <taxon>Astigmata</taxon>
        <taxon>Psoroptidia</taxon>
        <taxon>Analgoidea</taxon>
        <taxon>Pyroglyphidae</taxon>
        <taxon>Dermatophagoidinae</taxon>
        <taxon>Dermatophagoides</taxon>
    </lineage>
</organism>
<reference evidence="1 2" key="2">
    <citation type="journal article" date="2022" name="Mol. Biol. Evol.">
        <title>Comparative Genomics Reveals Insights into the Divergent Evolution of Astigmatic Mites and Household Pest Adaptations.</title>
        <authorList>
            <person name="Xiong Q."/>
            <person name="Wan A.T."/>
            <person name="Liu X."/>
            <person name="Fung C.S."/>
            <person name="Xiao X."/>
            <person name="Malainual N."/>
            <person name="Hou J."/>
            <person name="Wang L."/>
            <person name="Wang M."/>
            <person name="Yang K.Y."/>
            <person name="Cui Y."/>
            <person name="Leung E.L."/>
            <person name="Nong W."/>
            <person name="Shin S.K."/>
            <person name="Au S.W."/>
            <person name="Jeong K.Y."/>
            <person name="Chew F.T."/>
            <person name="Hui J.H."/>
            <person name="Leung T.F."/>
            <person name="Tungtrongchitr A."/>
            <person name="Zhong N."/>
            <person name="Liu Z."/>
            <person name="Tsui S.K."/>
        </authorList>
    </citation>
    <scope>NUCLEOTIDE SEQUENCE [LARGE SCALE GENOMIC DNA]</scope>
    <source>
        <strain evidence="1">Derp</strain>
    </source>
</reference>